<evidence type="ECO:0000256" key="3">
    <source>
        <dbReference type="ARBA" id="ARBA00023163"/>
    </source>
</evidence>
<reference evidence="6" key="1">
    <citation type="submission" date="2021-03" db="EMBL/GenBank/DDBJ databases">
        <authorList>
            <person name="Kanchanasin P."/>
            <person name="Saeng-In P."/>
            <person name="Phongsopitanun W."/>
            <person name="Yuki M."/>
            <person name="Kudo T."/>
            <person name="Ohkuma M."/>
            <person name="Tanasupawat S."/>
        </authorList>
    </citation>
    <scope>NUCLEOTIDE SEQUENCE</scope>
    <source>
        <strain evidence="6">GKU 128</strain>
    </source>
</reference>
<keyword evidence="2 4" id="KW-0238">DNA-binding</keyword>
<dbReference type="PRINTS" id="PR00455">
    <property type="entry name" value="HTHTETR"/>
</dbReference>
<dbReference type="InterPro" id="IPR036271">
    <property type="entry name" value="Tet_transcr_reg_TetR-rel_C_sf"/>
</dbReference>
<evidence type="ECO:0000256" key="2">
    <source>
        <dbReference type="ARBA" id="ARBA00023125"/>
    </source>
</evidence>
<dbReference type="Pfam" id="PF00440">
    <property type="entry name" value="TetR_N"/>
    <property type="match status" value="1"/>
</dbReference>
<organism evidence="6 7">
    <name type="scientific">Actinomadura barringtoniae</name>
    <dbReference type="NCBI Taxonomy" id="1427535"/>
    <lineage>
        <taxon>Bacteria</taxon>
        <taxon>Bacillati</taxon>
        <taxon>Actinomycetota</taxon>
        <taxon>Actinomycetes</taxon>
        <taxon>Streptosporangiales</taxon>
        <taxon>Thermomonosporaceae</taxon>
        <taxon>Actinomadura</taxon>
    </lineage>
</organism>
<protein>
    <submittedName>
        <fullName evidence="6">TetR/AcrR family transcriptional regulator</fullName>
    </submittedName>
</protein>
<dbReference type="RefSeq" id="WP_208261046.1">
    <property type="nucleotide sequence ID" value="NZ_JAGEOJ010000018.1"/>
</dbReference>
<dbReference type="GO" id="GO:0000976">
    <property type="term" value="F:transcription cis-regulatory region binding"/>
    <property type="evidence" value="ECO:0007669"/>
    <property type="project" value="TreeGrafter"/>
</dbReference>
<keyword evidence="3" id="KW-0804">Transcription</keyword>
<name>A0A939PPW6_9ACTN</name>
<dbReference type="PROSITE" id="PS50977">
    <property type="entry name" value="HTH_TETR_2"/>
    <property type="match status" value="1"/>
</dbReference>
<keyword evidence="1" id="KW-0805">Transcription regulation</keyword>
<dbReference type="InterPro" id="IPR023772">
    <property type="entry name" value="DNA-bd_HTH_TetR-type_CS"/>
</dbReference>
<keyword evidence="7" id="KW-1185">Reference proteome</keyword>
<evidence type="ECO:0000313" key="7">
    <source>
        <dbReference type="Proteomes" id="UP000669179"/>
    </source>
</evidence>
<dbReference type="InterPro" id="IPR009057">
    <property type="entry name" value="Homeodomain-like_sf"/>
</dbReference>
<dbReference type="AlphaFoldDB" id="A0A939PPW6"/>
<dbReference type="EMBL" id="JAGEOJ010000018">
    <property type="protein sequence ID" value="MBO2453034.1"/>
    <property type="molecule type" value="Genomic_DNA"/>
</dbReference>
<dbReference type="InterPro" id="IPR001647">
    <property type="entry name" value="HTH_TetR"/>
</dbReference>
<comment type="caution">
    <text evidence="6">The sequence shown here is derived from an EMBL/GenBank/DDBJ whole genome shotgun (WGS) entry which is preliminary data.</text>
</comment>
<dbReference type="PANTHER" id="PTHR30055:SF234">
    <property type="entry name" value="HTH-TYPE TRANSCRIPTIONAL REGULATOR BETI"/>
    <property type="match status" value="1"/>
</dbReference>
<evidence type="ECO:0000256" key="1">
    <source>
        <dbReference type="ARBA" id="ARBA00023015"/>
    </source>
</evidence>
<dbReference type="PROSITE" id="PS01081">
    <property type="entry name" value="HTH_TETR_1"/>
    <property type="match status" value="1"/>
</dbReference>
<sequence length="203" mass="22219">MPRISEEHRERRRQQILDAAQICFSRKGFHETSLQEIFAESGLSAGAVYRYFKSKDELVRAIAERSQPVVVAVLEDFLTRDVMPPLDEIVERFADAVVERMGVGGPVTVAPQGWALATYHQAVRDCVASLYLNTRSCWVRVAERLKDDGRLPAGSDPFAVGVLLTAALPGFILQRLLFGDVAPATLSSAIRSLVGAEAAIAHA</sequence>
<dbReference type="SUPFAM" id="SSF48498">
    <property type="entry name" value="Tetracyclin repressor-like, C-terminal domain"/>
    <property type="match status" value="1"/>
</dbReference>
<proteinExistence type="predicted"/>
<dbReference type="GO" id="GO:0003700">
    <property type="term" value="F:DNA-binding transcription factor activity"/>
    <property type="evidence" value="ECO:0007669"/>
    <property type="project" value="TreeGrafter"/>
</dbReference>
<evidence type="ECO:0000256" key="4">
    <source>
        <dbReference type="PROSITE-ProRule" id="PRU00335"/>
    </source>
</evidence>
<gene>
    <name evidence="6" type="ORF">J4573_38490</name>
</gene>
<dbReference type="PANTHER" id="PTHR30055">
    <property type="entry name" value="HTH-TYPE TRANSCRIPTIONAL REGULATOR RUTR"/>
    <property type="match status" value="1"/>
</dbReference>
<accession>A0A939PPW6</accession>
<dbReference type="InterPro" id="IPR050109">
    <property type="entry name" value="HTH-type_TetR-like_transc_reg"/>
</dbReference>
<dbReference type="Gene3D" id="1.10.357.10">
    <property type="entry name" value="Tetracycline Repressor, domain 2"/>
    <property type="match status" value="1"/>
</dbReference>
<dbReference type="Proteomes" id="UP000669179">
    <property type="component" value="Unassembled WGS sequence"/>
</dbReference>
<evidence type="ECO:0000259" key="5">
    <source>
        <dbReference type="PROSITE" id="PS50977"/>
    </source>
</evidence>
<evidence type="ECO:0000313" key="6">
    <source>
        <dbReference type="EMBL" id="MBO2453034.1"/>
    </source>
</evidence>
<dbReference type="SUPFAM" id="SSF46689">
    <property type="entry name" value="Homeodomain-like"/>
    <property type="match status" value="1"/>
</dbReference>
<feature type="domain" description="HTH tetR-type" evidence="5">
    <location>
        <begin position="10"/>
        <end position="70"/>
    </location>
</feature>
<feature type="DNA-binding region" description="H-T-H motif" evidence="4">
    <location>
        <begin position="33"/>
        <end position="52"/>
    </location>
</feature>